<dbReference type="Proteomes" id="UP000320055">
    <property type="component" value="Unassembled WGS sequence"/>
</dbReference>
<reference evidence="1 2" key="1">
    <citation type="submission" date="2019-01" db="EMBL/GenBank/DDBJ databases">
        <authorList>
            <person name="Brito A."/>
        </authorList>
    </citation>
    <scope>NUCLEOTIDE SEQUENCE [LARGE SCALE GENOMIC DNA]</scope>
    <source>
        <strain evidence="1">1</strain>
    </source>
</reference>
<sequence length="25" mass="2461">MQGGMAAGVVSLMIAIALNNNAQVS</sequence>
<keyword evidence="2" id="KW-1185">Reference proteome</keyword>
<gene>
    <name evidence="1" type="ORF">H1P_530027</name>
</gene>
<name>A0A563W0A0_9CYAN</name>
<organism evidence="1 2">
    <name type="scientific">Hyella patelloides LEGE 07179</name>
    <dbReference type="NCBI Taxonomy" id="945734"/>
    <lineage>
        <taxon>Bacteria</taxon>
        <taxon>Bacillati</taxon>
        <taxon>Cyanobacteriota</taxon>
        <taxon>Cyanophyceae</taxon>
        <taxon>Pleurocapsales</taxon>
        <taxon>Hyellaceae</taxon>
        <taxon>Hyella</taxon>
    </lineage>
</organism>
<dbReference type="EMBL" id="CAACVJ010000479">
    <property type="protein sequence ID" value="VEP17047.1"/>
    <property type="molecule type" value="Genomic_DNA"/>
</dbReference>
<evidence type="ECO:0000313" key="1">
    <source>
        <dbReference type="EMBL" id="VEP17047.1"/>
    </source>
</evidence>
<accession>A0A563W0A0</accession>
<dbReference type="AlphaFoldDB" id="A0A563W0A0"/>
<proteinExistence type="predicted"/>
<evidence type="ECO:0000313" key="2">
    <source>
        <dbReference type="Proteomes" id="UP000320055"/>
    </source>
</evidence>
<protein>
    <submittedName>
        <fullName evidence="1">Uncharacterized protein</fullName>
    </submittedName>
</protein>